<protein>
    <recommendedName>
        <fullName evidence="3">(2Fe-2S) ferredoxin domain-containing protein</fullName>
    </recommendedName>
</protein>
<name>A0ABV2LA59_9HYPH</name>
<dbReference type="Proteomes" id="UP001549145">
    <property type="component" value="Unassembled WGS sequence"/>
</dbReference>
<accession>A0ABV2LA59</accession>
<evidence type="ECO:0000313" key="2">
    <source>
        <dbReference type="Proteomes" id="UP001549145"/>
    </source>
</evidence>
<reference evidence="1 2" key="1">
    <citation type="submission" date="2024-06" db="EMBL/GenBank/DDBJ databases">
        <title>Genomic Encyclopedia of Type Strains, Phase IV (KMG-IV): sequencing the most valuable type-strain genomes for metagenomic binning, comparative biology and taxonomic classification.</title>
        <authorList>
            <person name="Goeker M."/>
        </authorList>
    </citation>
    <scope>NUCLEOTIDE SEQUENCE [LARGE SCALE GENOMIC DNA]</scope>
    <source>
        <strain evidence="1 2">DSM 21331</strain>
    </source>
</reference>
<sequence length="124" mass="13214">MDSKDGTAPRPARIRMARAGFSELVLVCTKCVKRQGLKKGALRSRIKRELKGRAMPGKPRVVEVGCLGPCPKRALAVATADSLAKQRIHLLDPAATPAQAVDALFPDFGPKGSLTGDLTRTRGP</sequence>
<dbReference type="CDD" id="cd02980">
    <property type="entry name" value="TRX_Fd_family"/>
    <property type="match status" value="1"/>
</dbReference>
<keyword evidence="2" id="KW-1185">Reference proteome</keyword>
<evidence type="ECO:0008006" key="3">
    <source>
        <dbReference type="Google" id="ProtNLM"/>
    </source>
</evidence>
<organism evidence="1 2">
    <name type="scientific">Methylobacterium goesingense</name>
    <dbReference type="NCBI Taxonomy" id="243690"/>
    <lineage>
        <taxon>Bacteria</taxon>
        <taxon>Pseudomonadati</taxon>
        <taxon>Pseudomonadota</taxon>
        <taxon>Alphaproteobacteria</taxon>
        <taxon>Hyphomicrobiales</taxon>
        <taxon>Methylobacteriaceae</taxon>
        <taxon>Methylobacterium</taxon>
    </lineage>
</organism>
<dbReference type="EMBL" id="JBEPMM010000017">
    <property type="protein sequence ID" value="MET3694728.1"/>
    <property type="molecule type" value="Genomic_DNA"/>
</dbReference>
<gene>
    <name evidence="1" type="ORF">ABID43_004291</name>
</gene>
<comment type="caution">
    <text evidence="1">The sequence shown here is derived from an EMBL/GenBank/DDBJ whole genome shotgun (WGS) entry which is preliminary data.</text>
</comment>
<evidence type="ECO:0000313" key="1">
    <source>
        <dbReference type="EMBL" id="MET3694728.1"/>
    </source>
</evidence>
<dbReference type="RefSeq" id="WP_238279766.1">
    <property type="nucleotide sequence ID" value="NZ_BPQL01000066.1"/>
</dbReference>
<proteinExistence type="predicted"/>